<gene>
    <name evidence="1" type="ORF">LCGC14_2020270</name>
</gene>
<name>A0A0F9FK96_9ZZZZ</name>
<organism evidence="1">
    <name type="scientific">marine sediment metagenome</name>
    <dbReference type="NCBI Taxonomy" id="412755"/>
    <lineage>
        <taxon>unclassified sequences</taxon>
        <taxon>metagenomes</taxon>
        <taxon>ecological metagenomes</taxon>
    </lineage>
</organism>
<proteinExistence type="predicted"/>
<reference evidence="1" key="1">
    <citation type="journal article" date="2015" name="Nature">
        <title>Complex archaea that bridge the gap between prokaryotes and eukaryotes.</title>
        <authorList>
            <person name="Spang A."/>
            <person name="Saw J.H."/>
            <person name="Jorgensen S.L."/>
            <person name="Zaremba-Niedzwiedzka K."/>
            <person name="Martijn J."/>
            <person name="Lind A.E."/>
            <person name="van Eijk R."/>
            <person name="Schleper C."/>
            <person name="Guy L."/>
            <person name="Ettema T.J."/>
        </authorList>
    </citation>
    <scope>NUCLEOTIDE SEQUENCE</scope>
</reference>
<dbReference type="EMBL" id="LAZR01023323">
    <property type="protein sequence ID" value="KKL78891.1"/>
    <property type="molecule type" value="Genomic_DNA"/>
</dbReference>
<comment type="caution">
    <text evidence="1">The sequence shown here is derived from an EMBL/GenBank/DDBJ whole genome shotgun (WGS) entry which is preliminary data.</text>
</comment>
<accession>A0A0F9FK96</accession>
<evidence type="ECO:0000313" key="1">
    <source>
        <dbReference type="EMBL" id="KKL78891.1"/>
    </source>
</evidence>
<protein>
    <submittedName>
        <fullName evidence="1">Uncharacterized protein</fullName>
    </submittedName>
</protein>
<dbReference type="AlphaFoldDB" id="A0A0F9FK96"/>
<sequence length="76" mass="8474">MVAPANPIGLMDLYRQMREDAGGELSYEDSPRWQLSTTQDIYTATFGAYWNFGTTKRNANGVISGITDTTNYSPVF</sequence>